<evidence type="ECO:0000313" key="5">
    <source>
        <dbReference type="Proteomes" id="UP001642409"/>
    </source>
</evidence>
<dbReference type="EMBL" id="CAXDID020000131">
    <property type="protein sequence ID" value="CAL6035534.1"/>
    <property type="molecule type" value="Genomic_DNA"/>
</dbReference>
<evidence type="ECO:0000313" key="3">
    <source>
        <dbReference type="EMBL" id="CAL6023417.1"/>
    </source>
</evidence>
<dbReference type="AlphaFoldDB" id="A0AA86NSP2"/>
<reference evidence="1" key="1">
    <citation type="submission" date="2023-06" db="EMBL/GenBank/DDBJ databases">
        <authorList>
            <person name="Kurt Z."/>
        </authorList>
    </citation>
    <scope>NUCLEOTIDE SEQUENCE</scope>
</reference>
<sequence>MQQRYPAFDQASVHQHSAYLNSVRAFNFKLTDEIPFAPEHDSSIKYRINVKLSDLQKISLLNSPQIQSYDLVCAIISSDEELKRASEYPVDLFRIQSHINLKYALATQCIQNQGAIELSTAQIDLDFFNNGHNVTTVSRRRNVVLSNSDSNPEELFVFGKAFFGLKKASIVNAWRRTWRSALVRKAKAKGMEAVWQEVKVV</sequence>
<evidence type="ECO:0000313" key="2">
    <source>
        <dbReference type="EMBL" id="CAI9953092.1"/>
    </source>
</evidence>
<dbReference type="EMBL" id="CAXDID020000093">
    <property type="protein sequence ID" value="CAL6023417.1"/>
    <property type="molecule type" value="Genomic_DNA"/>
</dbReference>
<organism evidence="1">
    <name type="scientific">Hexamita inflata</name>
    <dbReference type="NCBI Taxonomy" id="28002"/>
    <lineage>
        <taxon>Eukaryota</taxon>
        <taxon>Metamonada</taxon>
        <taxon>Diplomonadida</taxon>
        <taxon>Hexamitidae</taxon>
        <taxon>Hexamitinae</taxon>
        <taxon>Hexamita</taxon>
    </lineage>
</organism>
<dbReference type="EMBL" id="CATOUU010000302">
    <property type="protein sequence ID" value="CAI9924111.1"/>
    <property type="molecule type" value="Genomic_DNA"/>
</dbReference>
<evidence type="ECO:0000313" key="4">
    <source>
        <dbReference type="EMBL" id="CAL6035534.1"/>
    </source>
</evidence>
<proteinExistence type="predicted"/>
<accession>A0AA86NSP2</accession>
<comment type="caution">
    <text evidence="1">The sequence shown here is derived from an EMBL/GenBank/DDBJ whole genome shotgun (WGS) entry which is preliminary data.</text>
</comment>
<dbReference type="InterPro" id="IPR016195">
    <property type="entry name" value="Pol/histidinol_Pase-like"/>
</dbReference>
<keyword evidence="5" id="KW-1185">Reference proteome</keyword>
<dbReference type="EMBL" id="CATOUU010000836">
    <property type="protein sequence ID" value="CAI9953092.1"/>
    <property type="molecule type" value="Genomic_DNA"/>
</dbReference>
<evidence type="ECO:0000313" key="1">
    <source>
        <dbReference type="EMBL" id="CAI9924111.1"/>
    </source>
</evidence>
<dbReference type="SUPFAM" id="SSF89550">
    <property type="entry name" value="PHP domain-like"/>
    <property type="match status" value="1"/>
</dbReference>
<name>A0AA86NSP2_9EUKA</name>
<gene>
    <name evidence="1" type="ORF">HINF_LOCUS11756</name>
    <name evidence="3" type="ORF">HINF_LOCUS29124</name>
    <name evidence="4" type="ORF">HINF_LOCUS35976</name>
    <name evidence="2" type="ORF">HINF_LOCUS40737</name>
</gene>
<protein>
    <submittedName>
        <fullName evidence="1">RNase P subunit p30 domain-containing protein</fullName>
    </submittedName>
    <submittedName>
        <fullName evidence="3">RNase_P subunit p30 domain-containing protein</fullName>
    </submittedName>
</protein>
<reference evidence="3 5" key="2">
    <citation type="submission" date="2024-07" db="EMBL/GenBank/DDBJ databases">
        <authorList>
            <person name="Akdeniz Z."/>
        </authorList>
    </citation>
    <scope>NUCLEOTIDE SEQUENCE [LARGE SCALE GENOMIC DNA]</scope>
</reference>
<dbReference type="Proteomes" id="UP001642409">
    <property type="component" value="Unassembled WGS sequence"/>
</dbReference>